<dbReference type="GO" id="GO:0019748">
    <property type="term" value="P:secondary metabolic process"/>
    <property type="evidence" value="ECO:0007669"/>
    <property type="project" value="TreeGrafter"/>
</dbReference>
<feature type="domain" description="Amidohydrolase-related" evidence="2">
    <location>
        <begin position="17"/>
        <end position="324"/>
    </location>
</feature>
<name>A0A1T3NUG4_9ACTN</name>
<protein>
    <recommendedName>
        <fullName evidence="2">Amidohydrolase-related domain-containing protein</fullName>
    </recommendedName>
</protein>
<accession>A0A1T3NUG4</accession>
<dbReference type="Gene3D" id="3.20.20.140">
    <property type="entry name" value="Metal-dependent hydrolases"/>
    <property type="match status" value="1"/>
</dbReference>
<dbReference type="Pfam" id="PF04909">
    <property type="entry name" value="Amidohydro_2"/>
    <property type="match status" value="1"/>
</dbReference>
<dbReference type="RefSeq" id="WP_078974697.1">
    <property type="nucleotide sequence ID" value="NZ_MWQN01000001.1"/>
</dbReference>
<evidence type="ECO:0000313" key="4">
    <source>
        <dbReference type="Proteomes" id="UP000190037"/>
    </source>
</evidence>
<sequence length="338" mass="36979">MRTSASVAVGTPWSNAIDVHHHIVPEFYVEELRRLGFASTLPGVDKPAWKIETSLDMMDRQGIRAAVVNIWPGVPAVDADTGAHLARWINEFMAELVSRHPGRLGAFAVLPLPHVDAALAELEYCQDVLGLDGVGLITNYNGVYLGDPSLDEFLAEAARRRVPMFVHPTVPPSTGQPAFGLPASLCEFPFETVRLTAQLLYNRTLERHPGLRLILSHGGGGMAYFAGRLALGPLIVSDLAERLPEDPIGYLQRLYSDTAMIGDPHAFASVRSFARPDRILVGSDFPFMPESFSAENGRFIVEHGAFSPDELTRIQLGNAAELFPRFADHSESERGSLT</sequence>
<evidence type="ECO:0000259" key="2">
    <source>
        <dbReference type="Pfam" id="PF04909"/>
    </source>
</evidence>
<keyword evidence="1" id="KW-0456">Lyase</keyword>
<dbReference type="OrthoDB" id="8673173at2"/>
<dbReference type="PANTHER" id="PTHR21240:SF28">
    <property type="entry name" value="ISO-OROTATE DECARBOXYLASE (EUROFUNG)"/>
    <property type="match status" value="1"/>
</dbReference>
<dbReference type="InterPro" id="IPR006680">
    <property type="entry name" value="Amidohydro-rel"/>
</dbReference>
<dbReference type="STRING" id="159449.B4N89_05290"/>
<organism evidence="3 4">
    <name type="scientific">Embleya scabrispora</name>
    <dbReference type="NCBI Taxonomy" id="159449"/>
    <lineage>
        <taxon>Bacteria</taxon>
        <taxon>Bacillati</taxon>
        <taxon>Actinomycetota</taxon>
        <taxon>Actinomycetes</taxon>
        <taxon>Kitasatosporales</taxon>
        <taxon>Streptomycetaceae</taxon>
        <taxon>Embleya</taxon>
    </lineage>
</organism>
<evidence type="ECO:0000256" key="1">
    <source>
        <dbReference type="ARBA" id="ARBA00023239"/>
    </source>
</evidence>
<gene>
    <name evidence="3" type="ORF">B4N89_05290</name>
</gene>
<keyword evidence="4" id="KW-1185">Reference proteome</keyword>
<dbReference type="GO" id="GO:0016831">
    <property type="term" value="F:carboxy-lyase activity"/>
    <property type="evidence" value="ECO:0007669"/>
    <property type="project" value="InterPro"/>
</dbReference>
<comment type="caution">
    <text evidence="3">The sequence shown here is derived from an EMBL/GenBank/DDBJ whole genome shotgun (WGS) entry which is preliminary data.</text>
</comment>
<dbReference type="Proteomes" id="UP000190037">
    <property type="component" value="Unassembled WGS sequence"/>
</dbReference>
<dbReference type="GO" id="GO:0016787">
    <property type="term" value="F:hydrolase activity"/>
    <property type="evidence" value="ECO:0007669"/>
    <property type="project" value="InterPro"/>
</dbReference>
<dbReference type="PANTHER" id="PTHR21240">
    <property type="entry name" value="2-AMINO-3-CARBOXYLMUCONATE-6-SEMIALDEHYDE DECARBOXYLASE"/>
    <property type="match status" value="1"/>
</dbReference>
<reference evidence="3 4" key="1">
    <citation type="submission" date="2017-03" db="EMBL/GenBank/DDBJ databases">
        <title>Draft genome sequence of Streptomyces scabrisporus NF3, endophyte isolated from Amphipterygium adstringens.</title>
        <authorList>
            <person name="Vazquez M."/>
            <person name="Ceapa C.D."/>
            <person name="Rodriguez Luna D."/>
            <person name="Sanchez Esquivel S."/>
        </authorList>
    </citation>
    <scope>NUCLEOTIDE SEQUENCE [LARGE SCALE GENOMIC DNA]</scope>
    <source>
        <strain evidence="3 4">NF3</strain>
    </source>
</reference>
<dbReference type="SUPFAM" id="SSF51556">
    <property type="entry name" value="Metallo-dependent hydrolases"/>
    <property type="match status" value="1"/>
</dbReference>
<proteinExistence type="predicted"/>
<evidence type="ECO:0000313" key="3">
    <source>
        <dbReference type="EMBL" id="OPC80438.1"/>
    </source>
</evidence>
<dbReference type="InterPro" id="IPR032465">
    <property type="entry name" value="ACMSD"/>
</dbReference>
<dbReference type="GO" id="GO:0005737">
    <property type="term" value="C:cytoplasm"/>
    <property type="evidence" value="ECO:0007669"/>
    <property type="project" value="TreeGrafter"/>
</dbReference>
<dbReference type="AlphaFoldDB" id="A0A1T3NUG4"/>
<dbReference type="InterPro" id="IPR032466">
    <property type="entry name" value="Metal_Hydrolase"/>
</dbReference>
<dbReference type="EMBL" id="MWQN01000001">
    <property type="protein sequence ID" value="OPC80438.1"/>
    <property type="molecule type" value="Genomic_DNA"/>
</dbReference>